<feature type="domain" description="HTH cro/C1-type" evidence="1">
    <location>
        <begin position="8"/>
        <end position="62"/>
    </location>
</feature>
<evidence type="ECO:0000259" key="1">
    <source>
        <dbReference type="PROSITE" id="PS50943"/>
    </source>
</evidence>
<evidence type="ECO:0000313" key="3">
    <source>
        <dbReference type="Proteomes" id="UP000665020"/>
    </source>
</evidence>
<sequence>MTNVGMLIRQERERRGLSQEQLARILHIDRSTISRIETNTQVATHDLLEEIVEALRSPKLRLEILGGAIPCMYLNNLDYHPLAIQQTAIKELKEAVQELESLNLLNKLRPDDLTEREKDKMLNETMANLQDANACIDLVLMTLSEQYDISLAELEKISKKRMIEKGYMVEAAS</sequence>
<dbReference type="Pfam" id="PF01381">
    <property type="entry name" value="HTH_3"/>
    <property type="match status" value="1"/>
</dbReference>
<gene>
    <name evidence="2" type="ORF">GM661_00360</name>
</gene>
<dbReference type="EMBL" id="CP046640">
    <property type="protein sequence ID" value="QTL96526.1"/>
    <property type="molecule type" value="Genomic_DNA"/>
</dbReference>
<dbReference type="RefSeq" id="WP_230868243.1">
    <property type="nucleotide sequence ID" value="NZ_CP046640.1"/>
</dbReference>
<dbReference type="InterPro" id="IPR001387">
    <property type="entry name" value="Cro/C1-type_HTH"/>
</dbReference>
<reference evidence="2" key="1">
    <citation type="submission" date="2019-12" db="EMBL/GenBank/DDBJ databases">
        <authorList>
            <person name="zhang j."/>
            <person name="sun C.M."/>
        </authorList>
    </citation>
    <scope>NUCLEOTIDE SEQUENCE</scope>
    <source>
        <strain evidence="2">NS-1</strain>
    </source>
</reference>
<dbReference type="GO" id="GO:0003677">
    <property type="term" value="F:DNA binding"/>
    <property type="evidence" value="ECO:0007669"/>
    <property type="project" value="InterPro"/>
</dbReference>
<name>A0A8A7K4A3_9FIRM</name>
<dbReference type="PROSITE" id="PS50943">
    <property type="entry name" value="HTH_CROC1"/>
    <property type="match status" value="1"/>
</dbReference>
<dbReference type="SUPFAM" id="SSF47413">
    <property type="entry name" value="lambda repressor-like DNA-binding domains"/>
    <property type="match status" value="1"/>
</dbReference>
<proteinExistence type="predicted"/>
<protein>
    <submittedName>
        <fullName evidence="2">Helix-turn-helix domain-containing protein</fullName>
    </submittedName>
</protein>
<dbReference type="CDD" id="cd00093">
    <property type="entry name" value="HTH_XRE"/>
    <property type="match status" value="1"/>
</dbReference>
<dbReference type="KEGG" id="ifn:GM661_00360"/>
<dbReference type="Proteomes" id="UP000665020">
    <property type="component" value="Chromosome"/>
</dbReference>
<dbReference type="SMART" id="SM00530">
    <property type="entry name" value="HTH_XRE"/>
    <property type="match status" value="1"/>
</dbReference>
<dbReference type="Gene3D" id="1.10.260.40">
    <property type="entry name" value="lambda repressor-like DNA-binding domains"/>
    <property type="match status" value="1"/>
</dbReference>
<organism evidence="2 3">
    <name type="scientific">Iocasia fonsfrigidae</name>
    <dbReference type="NCBI Taxonomy" id="2682810"/>
    <lineage>
        <taxon>Bacteria</taxon>
        <taxon>Bacillati</taxon>
        <taxon>Bacillota</taxon>
        <taxon>Clostridia</taxon>
        <taxon>Halanaerobiales</taxon>
        <taxon>Halanaerobiaceae</taxon>
        <taxon>Iocasia</taxon>
    </lineage>
</organism>
<dbReference type="InterPro" id="IPR010982">
    <property type="entry name" value="Lambda_DNA-bd_dom_sf"/>
</dbReference>
<evidence type="ECO:0000313" key="2">
    <source>
        <dbReference type="EMBL" id="QTL96526.1"/>
    </source>
</evidence>
<keyword evidence="3" id="KW-1185">Reference proteome</keyword>
<accession>A0A8A7K4A3</accession>
<dbReference type="AlphaFoldDB" id="A0A8A7K4A3"/>